<dbReference type="PANTHER" id="PTHR21284:SF11">
    <property type="entry name" value="KUNE-KUNE"/>
    <property type="match status" value="1"/>
</dbReference>
<evidence type="ECO:0000256" key="4">
    <source>
        <dbReference type="ARBA" id="ARBA00023136"/>
    </source>
</evidence>
<feature type="region of interest" description="Disordered" evidence="5">
    <location>
        <begin position="21"/>
        <end position="45"/>
    </location>
</feature>
<feature type="region of interest" description="Disordered" evidence="5">
    <location>
        <begin position="251"/>
        <end position="273"/>
    </location>
</feature>
<feature type="transmembrane region" description="Helical" evidence="6">
    <location>
        <begin position="144"/>
        <end position="166"/>
    </location>
</feature>
<reference evidence="7 8" key="1">
    <citation type="journal article" date="2023" name="Insect Mol. Biol.">
        <title>Genome sequencing provides insights into the evolution of gene families encoding plant cell wall-degrading enzymes in longhorned beetles.</title>
        <authorList>
            <person name="Shin N.R."/>
            <person name="Okamura Y."/>
            <person name="Kirsch R."/>
            <person name="Pauchet Y."/>
        </authorList>
    </citation>
    <scope>NUCLEOTIDE SEQUENCE [LARGE SCALE GENOMIC DNA]</scope>
    <source>
        <strain evidence="7">EAD_L_NR</strain>
    </source>
</reference>
<dbReference type="Gene3D" id="1.20.140.150">
    <property type="match status" value="1"/>
</dbReference>
<comment type="subcellular location">
    <subcellularLocation>
        <location evidence="1">Membrane</location>
        <topology evidence="1">Multi-pass membrane protein</topology>
    </subcellularLocation>
</comment>
<keyword evidence="3 6" id="KW-1133">Transmembrane helix</keyword>
<feature type="transmembrane region" description="Helical" evidence="6">
    <location>
        <begin position="173"/>
        <end position="200"/>
    </location>
</feature>
<keyword evidence="2 6" id="KW-0812">Transmembrane</keyword>
<protein>
    <submittedName>
        <fullName evidence="7">Uncharacterized protein</fullName>
    </submittedName>
</protein>
<organism evidence="7 8">
    <name type="scientific">Exocentrus adspersus</name>
    <dbReference type="NCBI Taxonomy" id="1586481"/>
    <lineage>
        <taxon>Eukaryota</taxon>
        <taxon>Metazoa</taxon>
        <taxon>Ecdysozoa</taxon>
        <taxon>Arthropoda</taxon>
        <taxon>Hexapoda</taxon>
        <taxon>Insecta</taxon>
        <taxon>Pterygota</taxon>
        <taxon>Neoptera</taxon>
        <taxon>Endopterygota</taxon>
        <taxon>Coleoptera</taxon>
        <taxon>Polyphaga</taxon>
        <taxon>Cucujiformia</taxon>
        <taxon>Chrysomeloidea</taxon>
        <taxon>Cerambycidae</taxon>
        <taxon>Lamiinae</taxon>
        <taxon>Acanthocinini</taxon>
        <taxon>Exocentrus</taxon>
    </lineage>
</organism>
<evidence type="ECO:0000313" key="8">
    <source>
        <dbReference type="Proteomes" id="UP001159042"/>
    </source>
</evidence>
<dbReference type="GO" id="GO:0005918">
    <property type="term" value="C:septate junction"/>
    <property type="evidence" value="ECO:0007669"/>
    <property type="project" value="TreeGrafter"/>
</dbReference>
<dbReference type="GO" id="GO:0019991">
    <property type="term" value="P:septate junction assembly"/>
    <property type="evidence" value="ECO:0007669"/>
    <property type="project" value="TreeGrafter"/>
</dbReference>
<keyword evidence="4 6" id="KW-0472">Membrane</keyword>
<keyword evidence="8" id="KW-1185">Reference proteome</keyword>
<evidence type="ECO:0000256" key="1">
    <source>
        <dbReference type="ARBA" id="ARBA00004141"/>
    </source>
</evidence>
<feature type="compositionally biased region" description="Basic and acidic residues" evidence="5">
    <location>
        <begin position="261"/>
        <end position="273"/>
    </location>
</feature>
<dbReference type="GO" id="GO:0016020">
    <property type="term" value="C:membrane"/>
    <property type="evidence" value="ECO:0007669"/>
    <property type="project" value="UniProtKB-SubCell"/>
</dbReference>
<proteinExistence type="predicted"/>
<dbReference type="Pfam" id="PF13903">
    <property type="entry name" value="Claudin_2"/>
    <property type="match status" value="1"/>
</dbReference>
<evidence type="ECO:0000256" key="2">
    <source>
        <dbReference type="ARBA" id="ARBA00022692"/>
    </source>
</evidence>
<dbReference type="InterPro" id="IPR004031">
    <property type="entry name" value="PMP22/EMP/MP20/Claudin"/>
</dbReference>
<dbReference type="PANTHER" id="PTHR21284">
    <property type="entry name" value="EG:80H7.2 PROTEIN"/>
    <property type="match status" value="1"/>
</dbReference>
<name>A0AAV8VPW9_9CUCU</name>
<evidence type="ECO:0000256" key="5">
    <source>
        <dbReference type="SAM" id="MobiDB-lite"/>
    </source>
</evidence>
<comment type="caution">
    <text evidence="7">The sequence shown here is derived from an EMBL/GenBank/DDBJ whole genome shotgun (WGS) entry which is preliminary data.</text>
</comment>
<feature type="transmembrane region" description="Helical" evidence="6">
    <location>
        <begin position="58"/>
        <end position="81"/>
    </location>
</feature>
<evidence type="ECO:0000256" key="3">
    <source>
        <dbReference type="ARBA" id="ARBA00022989"/>
    </source>
</evidence>
<evidence type="ECO:0000256" key="6">
    <source>
        <dbReference type="SAM" id="Phobius"/>
    </source>
</evidence>
<dbReference type="GO" id="GO:0035151">
    <property type="term" value="P:regulation of tube size, open tracheal system"/>
    <property type="evidence" value="ECO:0007669"/>
    <property type="project" value="TreeGrafter"/>
</dbReference>
<dbReference type="Proteomes" id="UP001159042">
    <property type="component" value="Unassembled WGS sequence"/>
</dbReference>
<sequence>MAAYFKALSAIYERYFPKRKKKSGTKVKEQTNRSKRPRSNPRINTTPAKMALKTKTGIAAITVTVVAFLFVLISFCTPYWLVNDGKIKDPKFIRIGLWEVCFNNFEDFRHQYDYRFTGCWWVFEEEYYIIFDFLLPNFFIATQFFYTLCMTLVLIGAFFTWMYCFCSRDHDKYLLLLLSNGANLTLGGIFGLIAVCIFGANGDNRDWMPHWQNNDLSWSFGFACVGSLLLLPAGALFLVEARRARYRRLRGSQPPSQYSMDVRKETTAHHTDI</sequence>
<gene>
    <name evidence="7" type="ORF">NQ315_016328</name>
</gene>
<accession>A0AAV8VPW9</accession>
<dbReference type="EMBL" id="JANEYG010000044">
    <property type="protein sequence ID" value="KAJ8916189.1"/>
    <property type="molecule type" value="Genomic_DNA"/>
</dbReference>
<dbReference type="AlphaFoldDB" id="A0AAV8VPW9"/>
<feature type="transmembrane region" description="Helical" evidence="6">
    <location>
        <begin position="220"/>
        <end position="239"/>
    </location>
</feature>
<evidence type="ECO:0000313" key="7">
    <source>
        <dbReference type="EMBL" id="KAJ8916189.1"/>
    </source>
</evidence>